<protein>
    <submittedName>
        <fullName evidence="1">Uncharacterized protein</fullName>
    </submittedName>
</protein>
<dbReference type="Proteomes" id="UP000091956">
    <property type="component" value="Unassembled WGS sequence"/>
</dbReference>
<reference evidence="2" key="2">
    <citation type="journal article" date="2018" name="Nat. Commun.">
        <title>Extreme sensitivity to ultraviolet light in the fungal pathogen causing white-nose syndrome of bats.</title>
        <authorList>
            <person name="Palmer J.M."/>
            <person name="Drees K.P."/>
            <person name="Foster J.T."/>
            <person name="Lindner D.L."/>
        </authorList>
    </citation>
    <scope>NUCLEOTIDE SEQUENCE [LARGE SCALE GENOMIC DNA]</scope>
    <source>
        <strain evidence="2">UAMH 10579</strain>
    </source>
</reference>
<proteinExistence type="predicted"/>
<evidence type="ECO:0000313" key="1">
    <source>
        <dbReference type="EMBL" id="OBT91878.1"/>
    </source>
</evidence>
<dbReference type="EMBL" id="KV460278">
    <property type="protein sequence ID" value="OBT91878.1"/>
    <property type="molecule type" value="Genomic_DNA"/>
</dbReference>
<sequence>MSDAAERNETLIGIFSERRRHLDENIFENRWASYRHNMKMIDGLSYLGATRNSVLGLALLLPEEFDRTRRDKIAPDIGELGSIVKVRELLELAHELVPYVIWVLNGSSENAPPPLQGIEVT</sequence>
<dbReference type="AlphaFoldDB" id="A0A1B8G7R6"/>
<evidence type="ECO:0000313" key="2">
    <source>
        <dbReference type="Proteomes" id="UP000091956"/>
    </source>
</evidence>
<accession>A0A1B8G7R6</accession>
<dbReference type="RefSeq" id="XP_018125611.1">
    <property type="nucleotide sequence ID" value="XM_018279543.1"/>
</dbReference>
<dbReference type="OrthoDB" id="10402763at2759"/>
<reference evidence="1 2" key="1">
    <citation type="submission" date="2016-03" db="EMBL/GenBank/DDBJ databases">
        <title>Comparative genomics of Pseudogymnoascus destructans, the fungus causing white-nose syndrome of bats.</title>
        <authorList>
            <person name="Palmer J.M."/>
            <person name="Drees K.P."/>
            <person name="Foster J.T."/>
            <person name="Lindner D.L."/>
        </authorList>
    </citation>
    <scope>NUCLEOTIDE SEQUENCE [LARGE SCALE GENOMIC DNA]</scope>
    <source>
        <strain evidence="1 2">UAMH 10579</strain>
    </source>
</reference>
<keyword evidence="2" id="KW-1185">Reference proteome</keyword>
<gene>
    <name evidence="1" type="ORF">VE01_10136</name>
</gene>
<organism evidence="1 2">
    <name type="scientific">Pseudogymnoascus verrucosus</name>
    <dbReference type="NCBI Taxonomy" id="342668"/>
    <lineage>
        <taxon>Eukaryota</taxon>
        <taxon>Fungi</taxon>
        <taxon>Dikarya</taxon>
        <taxon>Ascomycota</taxon>
        <taxon>Pezizomycotina</taxon>
        <taxon>Leotiomycetes</taxon>
        <taxon>Thelebolales</taxon>
        <taxon>Thelebolaceae</taxon>
        <taxon>Pseudogymnoascus</taxon>
    </lineage>
</organism>
<dbReference type="GeneID" id="28843522"/>
<name>A0A1B8G7R6_9PEZI</name>